<accession>A0ABS1X4X8</accession>
<evidence type="ECO:0000259" key="7">
    <source>
        <dbReference type="PROSITE" id="PS51352"/>
    </source>
</evidence>
<evidence type="ECO:0000256" key="3">
    <source>
        <dbReference type="ARBA" id="ARBA00022982"/>
    </source>
</evidence>
<protein>
    <recommendedName>
        <fullName evidence="6">Thioredoxin</fullName>
    </recommendedName>
</protein>
<evidence type="ECO:0000313" key="8">
    <source>
        <dbReference type="EMBL" id="MBM0108281.1"/>
    </source>
</evidence>
<comment type="caution">
    <text evidence="8">The sequence shown here is derived from an EMBL/GenBank/DDBJ whole genome shotgun (WGS) entry which is preliminary data.</text>
</comment>
<dbReference type="SUPFAM" id="SSF52833">
    <property type="entry name" value="Thioredoxin-like"/>
    <property type="match status" value="1"/>
</dbReference>
<name>A0ABS1X4X8_9GAMM</name>
<evidence type="ECO:0000313" key="9">
    <source>
        <dbReference type="Proteomes" id="UP000661077"/>
    </source>
</evidence>
<evidence type="ECO:0000256" key="1">
    <source>
        <dbReference type="ARBA" id="ARBA00008987"/>
    </source>
</evidence>
<dbReference type="EMBL" id="JAEVLS010000008">
    <property type="protein sequence ID" value="MBM0108281.1"/>
    <property type="molecule type" value="Genomic_DNA"/>
</dbReference>
<dbReference type="Pfam" id="PF00085">
    <property type="entry name" value="Thioredoxin"/>
    <property type="match status" value="1"/>
</dbReference>
<dbReference type="RefSeq" id="WP_203170433.1">
    <property type="nucleotide sequence ID" value="NZ_JAEVLS010000008.1"/>
</dbReference>
<feature type="domain" description="Thioredoxin" evidence="7">
    <location>
        <begin position="1"/>
        <end position="110"/>
    </location>
</feature>
<dbReference type="InterPro" id="IPR013766">
    <property type="entry name" value="Thioredoxin_domain"/>
</dbReference>
<keyword evidence="5" id="KW-0676">Redox-active center</keyword>
<evidence type="ECO:0000256" key="6">
    <source>
        <dbReference type="PIRNR" id="PIRNR000077"/>
    </source>
</evidence>
<keyword evidence="2" id="KW-0813">Transport</keyword>
<dbReference type="InterPro" id="IPR005746">
    <property type="entry name" value="Thioredoxin"/>
</dbReference>
<proteinExistence type="inferred from homology"/>
<keyword evidence="9" id="KW-1185">Reference proteome</keyword>
<dbReference type="CDD" id="cd02947">
    <property type="entry name" value="TRX_family"/>
    <property type="match status" value="1"/>
</dbReference>
<keyword evidence="3" id="KW-0249">Electron transport</keyword>
<keyword evidence="4" id="KW-1015">Disulfide bond</keyword>
<dbReference type="PROSITE" id="PS00194">
    <property type="entry name" value="THIOREDOXIN_1"/>
    <property type="match status" value="1"/>
</dbReference>
<gene>
    <name evidence="8" type="ORF">JM946_26420</name>
</gene>
<dbReference type="PANTHER" id="PTHR45663:SF11">
    <property type="entry name" value="GEO12009P1"/>
    <property type="match status" value="1"/>
</dbReference>
<dbReference type="Proteomes" id="UP000661077">
    <property type="component" value="Unassembled WGS sequence"/>
</dbReference>
<dbReference type="InterPro" id="IPR036249">
    <property type="entry name" value="Thioredoxin-like_sf"/>
</dbReference>
<dbReference type="PIRSF" id="PIRSF000077">
    <property type="entry name" value="Thioredoxin"/>
    <property type="match status" value="1"/>
</dbReference>
<reference evidence="8 9" key="1">
    <citation type="journal article" date="2021" name="Int. J. Syst. Evol. Microbiol.">
        <title>Steroidobacter gossypii sp. nov., isolated from soil of cotton cropping field.</title>
        <authorList>
            <person name="Huang R."/>
            <person name="Yang S."/>
            <person name="Zhen C."/>
            <person name="Liu W."/>
        </authorList>
    </citation>
    <scope>NUCLEOTIDE SEQUENCE [LARGE SCALE GENOMIC DNA]</scope>
    <source>
        <strain evidence="8 9">S1-65</strain>
    </source>
</reference>
<organism evidence="8 9">
    <name type="scientific">Steroidobacter gossypii</name>
    <dbReference type="NCBI Taxonomy" id="2805490"/>
    <lineage>
        <taxon>Bacteria</taxon>
        <taxon>Pseudomonadati</taxon>
        <taxon>Pseudomonadota</taxon>
        <taxon>Gammaproteobacteria</taxon>
        <taxon>Steroidobacterales</taxon>
        <taxon>Steroidobacteraceae</taxon>
        <taxon>Steroidobacter</taxon>
    </lineage>
</organism>
<comment type="similarity">
    <text evidence="1 6">Belongs to the thioredoxin family.</text>
</comment>
<dbReference type="Gene3D" id="3.40.30.10">
    <property type="entry name" value="Glutaredoxin"/>
    <property type="match status" value="1"/>
</dbReference>
<evidence type="ECO:0000256" key="4">
    <source>
        <dbReference type="ARBA" id="ARBA00023157"/>
    </source>
</evidence>
<dbReference type="PROSITE" id="PS51352">
    <property type="entry name" value="THIOREDOXIN_2"/>
    <property type="match status" value="1"/>
</dbReference>
<dbReference type="PRINTS" id="PR00421">
    <property type="entry name" value="THIOREDOXIN"/>
</dbReference>
<dbReference type="InterPro" id="IPR017937">
    <property type="entry name" value="Thioredoxin_CS"/>
</dbReference>
<evidence type="ECO:0000256" key="2">
    <source>
        <dbReference type="ARBA" id="ARBA00022448"/>
    </source>
</evidence>
<evidence type="ECO:0000256" key="5">
    <source>
        <dbReference type="ARBA" id="ARBA00023284"/>
    </source>
</evidence>
<sequence length="110" mass="11935">MSDAKFLAVTDASFEQQVLAAAGPVLLKFEADWCGPCQAMKPMIEDIARDYDGRLTVATMDVDQNNQTPYRFGVRGVPTVMLFKGGEVVGQKVGLPRKAELTALLDAKLS</sequence>
<dbReference type="PANTHER" id="PTHR45663">
    <property type="entry name" value="GEO12009P1"/>
    <property type="match status" value="1"/>
</dbReference>